<evidence type="ECO:0000313" key="2">
    <source>
        <dbReference type="EMBL" id="POW04836.1"/>
    </source>
</evidence>
<proteinExistence type="predicted"/>
<dbReference type="EMBL" id="PKSM01000179">
    <property type="protein sequence ID" value="POW04836.1"/>
    <property type="molecule type" value="Genomic_DNA"/>
</dbReference>
<keyword evidence="3" id="KW-1185">Reference proteome</keyword>
<dbReference type="Proteomes" id="UP000238274">
    <property type="component" value="Unassembled WGS sequence"/>
</dbReference>
<reference evidence="3" key="3">
    <citation type="journal article" date="2018" name="Mol. Plant Microbe Interact.">
        <title>Genome sequence resources for the wheat stripe rust pathogen (Puccinia striiformis f. sp. tritici) and the barley stripe rust pathogen (Puccinia striiformis f. sp. hordei).</title>
        <authorList>
            <person name="Xia C."/>
            <person name="Wang M."/>
            <person name="Yin C."/>
            <person name="Cornejo O.E."/>
            <person name="Hulbert S.H."/>
            <person name="Chen X."/>
        </authorList>
    </citation>
    <scope>NUCLEOTIDE SEQUENCE [LARGE SCALE GENOMIC DNA]</scope>
    <source>
        <strain evidence="3">93TX-2</strain>
    </source>
</reference>
<dbReference type="VEuPathDB" id="FungiDB:PSHT_11079"/>
<reference evidence="2 3" key="1">
    <citation type="submission" date="2017-12" db="EMBL/GenBank/DDBJ databases">
        <title>Gene loss provides genomic basis for host adaptation in cereal stripe rust fungi.</title>
        <authorList>
            <person name="Xia C."/>
        </authorList>
    </citation>
    <scope>NUCLEOTIDE SEQUENCE [LARGE SCALE GENOMIC DNA]</scope>
    <source>
        <strain evidence="2 3">93TX-2</strain>
    </source>
</reference>
<reference evidence="3" key="2">
    <citation type="journal article" date="2018" name="BMC Genomics">
        <title>Genomic insights into host adaptation between the wheat stripe rust pathogen (Puccinia striiformis f. sp. tritici) and the barley stripe rust pathogen (Puccinia striiformis f. sp. hordei).</title>
        <authorList>
            <person name="Xia C."/>
            <person name="Wang M."/>
            <person name="Yin C."/>
            <person name="Cornejo O.E."/>
            <person name="Hulbert S.H."/>
            <person name="Chen X."/>
        </authorList>
    </citation>
    <scope>NUCLEOTIDE SEQUENCE [LARGE SCALE GENOMIC DNA]</scope>
    <source>
        <strain evidence="3">93TX-2</strain>
    </source>
</reference>
<name>A0A2S4V5M5_9BASI</name>
<organism evidence="2 3">
    <name type="scientific">Puccinia striiformis</name>
    <dbReference type="NCBI Taxonomy" id="27350"/>
    <lineage>
        <taxon>Eukaryota</taxon>
        <taxon>Fungi</taxon>
        <taxon>Dikarya</taxon>
        <taxon>Basidiomycota</taxon>
        <taxon>Pucciniomycotina</taxon>
        <taxon>Pucciniomycetes</taxon>
        <taxon>Pucciniales</taxon>
        <taxon>Pucciniaceae</taxon>
        <taxon>Puccinia</taxon>
    </lineage>
</organism>
<evidence type="ECO:0000313" key="3">
    <source>
        <dbReference type="Proteomes" id="UP000238274"/>
    </source>
</evidence>
<feature type="compositionally biased region" description="Basic and acidic residues" evidence="1">
    <location>
        <begin position="7"/>
        <end position="29"/>
    </location>
</feature>
<sequence length="96" mass="10942">MTLYNEKGNRNENRTKKVRNERASDRQDGTQDQSYIELPFNALALSLFMLVKSSSLPAYSKSILSFLLNSNSLVLKTYPLSAILILPYFSTFSQKN</sequence>
<feature type="region of interest" description="Disordered" evidence="1">
    <location>
        <begin position="1"/>
        <end position="31"/>
    </location>
</feature>
<evidence type="ECO:0000256" key="1">
    <source>
        <dbReference type="SAM" id="MobiDB-lite"/>
    </source>
</evidence>
<gene>
    <name evidence="2" type="ORF">PSHT_11079</name>
</gene>
<dbReference type="AlphaFoldDB" id="A0A2S4V5M5"/>
<accession>A0A2S4V5M5</accession>
<comment type="caution">
    <text evidence="2">The sequence shown here is derived from an EMBL/GenBank/DDBJ whole genome shotgun (WGS) entry which is preliminary data.</text>
</comment>
<protein>
    <submittedName>
        <fullName evidence="2">Uncharacterized protein</fullName>
    </submittedName>
</protein>